<protein>
    <submittedName>
        <fullName evidence="7">O-antigen ligase family protein</fullName>
    </submittedName>
</protein>
<evidence type="ECO:0000313" key="7">
    <source>
        <dbReference type="EMBL" id="MBU5436818.1"/>
    </source>
</evidence>
<dbReference type="RefSeq" id="WP_216516293.1">
    <property type="nucleotide sequence ID" value="NZ_JAHLPM010000001.1"/>
</dbReference>
<evidence type="ECO:0000256" key="4">
    <source>
        <dbReference type="ARBA" id="ARBA00023136"/>
    </source>
</evidence>
<feature type="transmembrane region" description="Helical" evidence="5">
    <location>
        <begin position="229"/>
        <end position="251"/>
    </location>
</feature>
<feature type="transmembrane region" description="Helical" evidence="5">
    <location>
        <begin position="144"/>
        <end position="174"/>
    </location>
</feature>
<keyword evidence="2 5" id="KW-0812">Transmembrane</keyword>
<comment type="caution">
    <text evidence="7">The sequence shown here is derived from an EMBL/GenBank/DDBJ whole genome shotgun (WGS) entry which is preliminary data.</text>
</comment>
<feature type="transmembrane region" description="Helical" evidence="5">
    <location>
        <begin position="306"/>
        <end position="337"/>
    </location>
</feature>
<evidence type="ECO:0000313" key="8">
    <source>
        <dbReference type="Proteomes" id="UP000749471"/>
    </source>
</evidence>
<gene>
    <name evidence="7" type="ORF">KQI42_02290</name>
</gene>
<dbReference type="Proteomes" id="UP000749471">
    <property type="component" value="Unassembled WGS sequence"/>
</dbReference>
<evidence type="ECO:0000256" key="5">
    <source>
        <dbReference type="SAM" id="Phobius"/>
    </source>
</evidence>
<feature type="transmembrane region" description="Helical" evidence="5">
    <location>
        <begin position="12"/>
        <end position="29"/>
    </location>
</feature>
<keyword evidence="3 5" id="KW-1133">Transmembrane helix</keyword>
<feature type="transmembrane region" description="Helical" evidence="5">
    <location>
        <begin position="186"/>
        <end position="208"/>
    </location>
</feature>
<feature type="transmembrane region" description="Helical" evidence="5">
    <location>
        <begin position="121"/>
        <end position="137"/>
    </location>
</feature>
<keyword evidence="8" id="KW-1185">Reference proteome</keyword>
<dbReference type="PANTHER" id="PTHR37422:SF17">
    <property type="entry name" value="O-ANTIGEN LIGASE"/>
    <property type="match status" value="1"/>
</dbReference>
<dbReference type="Pfam" id="PF04932">
    <property type="entry name" value="Wzy_C"/>
    <property type="match status" value="1"/>
</dbReference>
<comment type="subcellular location">
    <subcellularLocation>
        <location evidence="1">Membrane</location>
        <topology evidence="1">Multi-pass membrane protein</topology>
    </subcellularLocation>
</comment>
<dbReference type="InterPro" id="IPR051533">
    <property type="entry name" value="WaaL-like"/>
</dbReference>
<dbReference type="EMBL" id="JAHLPM010000001">
    <property type="protein sequence ID" value="MBU5436818.1"/>
    <property type="molecule type" value="Genomic_DNA"/>
</dbReference>
<evidence type="ECO:0000256" key="3">
    <source>
        <dbReference type="ARBA" id="ARBA00022989"/>
    </source>
</evidence>
<feature type="transmembrane region" description="Helical" evidence="5">
    <location>
        <begin position="271"/>
        <end position="294"/>
    </location>
</feature>
<accession>A0ABS6E1N5</accession>
<organism evidence="7 8">
    <name type="scientific">Tissierella simiarum</name>
    <dbReference type="NCBI Taxonomy" id="2841534"/>
    <lineage>
        <taxon>Bacteria</taxon>
        <taxon>Bacillati</taxon>
        <taxon>Bacillota</taxon>
        <taxon>Tissierellia</taxon>
        <taxon>Tissierellales</taxon>
        <taxon>Tissierellaceae</taxon>
        <taxon>Tissierella</taxon>
    </lineage>
</organism>
<evidence type="ECO:0000256" key="2">
    <source>
        <dbReference type="ARBA" id="ARBA00022692"/>
    </source>
</evidence>
<keyword evidence="7" id="KW-0436">Ligase</keyword>
<dbReference type="GO" id="GO:0016874">
    <property type="term" value="F:ligase activity"/>
    <property type="evidence" value="ECO:0007669"/>
    <property type="project" value="UniProtKB-KW"/>
</dbReference>
<proteinExistence type="predicted"/>
<evidence type="ECO:0000256" key="1">
    <source>
        <dbReference type="ARBA" id="ARBA00004141"/>
    </source>
</evidence>
<feature type="domain" description="O-antigen ligase-related" evidence="6">
    <location>
        <begin position="145"/>
        <end position="283"/>
    </location>
</feature>
<dbReference type="PANTHER" id="PTHR37422">
    <property type="entry name" value="TEICHURONIC ACID BIOSYNTHESIS PROTEIN TUAE"/>
    <property type="match status" value="1"/>
</dbReference>
<sequence>MKFSKLLTFEKAMLIFILVYSSTALHFSYPEAHLRFIFAFYVILIFYFSTRGLLISCSIDEVEKMISKSGLIVSILSLTYYFMGVYKAGMNFHGNNISYYGLIIDRSIPRLTGIVSDDPNISAFFITLYFFYFLNNLDSNRNRICFIITLICIILTFSRGAYISILIALVISFMIEKDRKWKCRSILLAIIVLFVLVNVLEVLGIGYVDLFKRRFLGMLSSGGSGRSIIWKNAFETFIKNPIFGIGINAFLNYSTSNYGIHNYIHNTFLEVLVESGVVGFFIYGLFLILVFFSCIKLFKKNKETKFLLVTFIGMMFQMFFLSILLSEVFYFIILLIYRYSKEYLSVDTVD</sequence>
<reference evidence="7 8" key="1">
    <citation type="submission" date="2021-06" db="EMBL/GenBank/DDBJ databases">
        <authorList>
            <person name="Sun Q."/>
            <person name="Li D."/>
        </authorList>
    </citation>
    <scope>NUCLEOTIDE SEQUENCE [LARGE SCALE GENOMIC DNA]</scope>
    <source>
        <strain evidence="7 8">MSJ-40</strain>
    </source>
</reference>
<keyword evidence="4 5" id="KW-0472">Membrane</keyword>
<name>A0ABS6E1N5_9FIRM</name>
<dbReference type="InterPro" id="IPR007016">
    <property type="entry name" value="O-antigen_ligase-rel_domated"/>
</dbReference>
<feature type="transmembrane region" description="Helical" evidence="5">
    <location>
        <begin position="66"/>
        <end position="83"/>
    </location>
</feature>
<evidence type="ECO:0000259" key="6">
    <source>
        <dbReference type="Pfam" id="PF04932"/>
    </source>
</evidence>
<feature type="transmembrane region" description="Helical" evidence="5">
    <location>
        <begin position="35"/>
        <end position="54"/>
    </location>
</feature>